<reference evidence="6 7" key="1">
    <citation type="journal article" date="2016" name="Nat. Commun.">
        <title>Ectomycorrhizal ecology is imprinted in the genome of the dominant symbiotic fungus Cenococcum geophilum.</title>
        <authorList>
            <consortium name="DOE Joint Genome Institute"/>
            <person name="Peter M."/>
            <person name="Kohler A."/>
            <person name="Ohm R.A."/>
            <person name="Kuo A."/>
            <person name="Krutzmann J."/>
            <person name="Morin E."/>
            <person name="Arend M."/>
            <person name="Barry K.W."/>
            <person name="Binder M."/>
            <person name="Choi C."/>
            <person name="Clum A."/>
            <person name="Copeland A."/>
            <person name="Grisel N."/>
            <person name="Haridas S."/>
            <person name="Kipfer T."/>
            <person name="LaButti K."/>
            <person name="Lindquist E."/>
            <person name="Lipzen A."/>
            <person name="Maire R."/>
            <person name="Meier B."/>
            <person name="Mihaltcheva S."/>
            <person name="Molinier V."/>
            <person name="Murat C."/>
            <person name="Poggeler S."/>
            <person name="Quandt C.A."/>
            <person name="Sperisen C."/>
            <person name="Tritt A."/>
            <person name="Tisserant E."/>
            <person name="Crous P.W."/>
            <person name="Henrissat B."/>
            <person name="Nehls U."/>
            <person name="Egli S."/>
            <person name="Spatafora J.W."/>
            <person name="Grigoriev I.V."/>
            <person name="Martin F.M."/>
        </authorList>
    </citation>
    <scope>NUCLEOTIDE SEQUENCE [LARGE SCALE GENOMIC DNA]</scope>
    <source>
        <strain evidence="6 7">CBS 459.81</strain>
    </source>
</reference>
<proteinExistence type="inferred from homology"/>
<keyword evidence="7" id="KW-1185">Reference proteome</keyword>
<dbReference type="InterPro" id="IPR013217">
    <property type="entry name" value="Methyltransf_12"/>
</dbReference>
<dbReference type="EMBL" id="KV745145">
    <property type="protein sequence ID" value="OCK77218.1"/>
    <property type="molecule type" value="Genomic_DNA"/>
</dbReference>
<dbReference type="Pfam" id="PF08242">
    <property type="entry name" value="Methyltransf_12"/>
    <property type="match status" value="1"/>
</dbReference>
<dbReference type="GO" id="GO:0052735">
    <property type="term" value="F:tRNA (cytidine-3-)-methyltransferase activity"/>
    <property type="evidence" value="ECO:0007669"/>
    <property type="project" value="TreeGrafter"/>
</dbReference>
<evidence type="ECO:0000256" key="1">
    <source>
        <dbReference type="ARBA" id="ARBA00009725"/>
    </source>
</evidence>
<dbReference type="InterPro" id="IPR026113">
    <property type="entry name" value="METTL2/6/8-like"/>
</dbReference>
<evidence type="ECO:0000256" key="3">
    <source>
        <dbReference type="ARBA" id="ARBA00022679"/>
    </source>
</evidence>
<feature type="region of interest" description="Disordered" evidence="4">
    <location>
        <begin position="30"/>
        <end position="73"/>
    </location>
</feature>
<dbReference type="OrthoDB" id="417697at2759"/>
<evidence type="ECO:0000313" key="7">
    <source>
        <dbReference type="Proteomes" id="UP000250266"/>
    </source>
</evidence>
<accession>A0A8E2E4U1</accession>
<sequence length="458" mass="52306">MDRFSKTPRQQLSKGMEHMRYAVTIDPITLPKSPEQHAGSDAYGVPASFEPLRKPASRSHNPENNQKRTDPFSFGSRYLEEGDDVFEFNAWDHVETDESYREFSELQYQKQREAPVSDFDKSRFNSNPSKWWNLFYANNRTNFFKNRKWLTQEFPVLSTLTTPSSPPSLILEVGAGAGNTAFPILAINQNPHLKLHACDFSAKAVDLIRLHEAYDTKYIQADVWDVAGTGEAVLPPGIEPGSVDVVLMIFIFSALAPAQWAQAVRNIWRVLKPGGQVLFRDYGRGDLAQVRFKKGRWMEENFYVRGDGTRVYFFEKEELERIWAGGDVARPEEKESRRQGTEDIRQNAVEVGVGDIVTQTETLTLESRKEETETEIHIAPELTKIPTLDPTPQRNQDEDTDSTELPLPVFETVHFGVDRRMLVNRQRKLKMYRCWMQAVFRKPGSSSNDSSTANSSSN</sequence>
<comment type="similarity">
    <text evidence="1">Belongs to the methyltransferase superfamily. METL family.</text>
</comment>
<feature type="domain" description="Methyltransferase type 12" evidence="5">
    <location>
        <begin position="171"/>
        <end position="276"/>
    </location>
</feature>
<dbReference type="PANTHER" id="PTHR22809:SF11">
    <property type="entry name" value="TRNA N(3)-METHYLCYTIDINE METHYLTRANSFERASE METTL2"/>
    <property type="match status" value="1"/>
</dbReference>
<keyword evidence="3 6" id="KW-0808">Transferase</keyword>
<protein>
    <submittedName>
        <fullName evidence="6">Methyltransferase</fullName>
    </submittedName>
</protein>
<dbReference type="PANTHER" id="PTHR22809">
    <property type="entry name" value="METHYLTRANSFERASE-RELATED"/>
    <property type="match status" value="1"/>
</dbReference>
<dbReference type="Gene3D" id="3.40.50.150">
    <property type="entry name" value="Vaccinia Virus protein VP39"/>
    <property type="match status" value="1"/>
</dbReference>
<dbReference type="InterPro" id="IPR029063">
    <property type="entry name" value="SAM-dependent_MTases_sf"/>
</dbReference>
<dbReference type="GO" id="GO:0032259">
    <property type="term" value="P:methylation"/>
    <property type="evidence" value="ECO:0007669"/>
    <property type="project" value="UniProtKB-KW"/>
</dbReference>
<dbReference type="Proteomes" id="UP000250266">
    <property type="component" value="Unassembled WGS sequence"/>
</dbReference>
<feature type="region of interest" description="Disordered" evidence="4">
    <location>
        <begin position="381"/>
        <end position="405"/>
    </location>
</feature>
<dbReference type="SUPFAM" id="SSF53335">
    <property type="entry name" value="S-adenosyl-L-methionine-dependent methyltransferases"/>
    <property type="match status" value="1"/>
</dbReference>
<dbReference type="PIRSF" id="PIRSF037755">
    <property type="entry name" value="Mettl2_prd"/>
    <property type="match status" value="1"/>
</dbReference>
<evidence type="ECO:0000313" key="6">
    <source>
        <dbReference type="EMBL" id="OCK77218.1"/>
    </source>
</evidence>
<organism evidence="6 7">
    <name type="scientific">Lepidopterella palustris CBS 459.81</name>
    <dbReference type="NCBI Taxonomy" id="1314670"/>
    <lineage>
        <taxon>Eukaryota</taxon>
        <taxon>Fungi</taxon>
        <taxon>Dikarya</taxon>
        <taxon>Ascomycota</taxon>
        <taxon>Pezizomycotina</taxon>
        <taxon>Dothideomycetes</taxon>
        <taxon>Pleosporomycetidae</taxon>
        <taxon>Mytilinidiales</taxon>
        <taxon>Argynnaceae</taxon>
        <taxon>Lepidopterella</taxon>
    </lineage>
</organism>
<evidence type="ECO:0000256" key="4">
    <source>
        <dbReference type="SAM" id="MobiDB-lite"/>
    </source>
</evidence>
<dbReference type="AlphaFoldDB" id="A0A8E2E4U1"/>
<evidence type="ECO:0000259" key="5">
    <source>
        <dbReference type="Pfam" id="PF08242"/>
    </source>
</evidence>
<name>A0A8E2E4U1_9PEZI</name>
<dbReference type="CDD" id="cd02440">
    <property type="entry name" value="AdoMet_MTases"/>
    <property type="match status" value="1"/>
</dbReference>
<evidence type="ECO:0000256" key="2">
    <source>
        <dbReference type="ARBA" id="ARBA00022603"/>
    </source>
</evidence>
<keyword evidence="2 6" id="KW-0489">Methyltransferase</keyword>
<gene>
    <name evidence="6" type="ORF">K432DRAFT_304735</name>
</gene>